<organism evidence="2">
    <name type="scientific">Ixodes ricinus</name>
    <name type="common">Common tick</name>
    <name type="synonym">Acarus ricinus</name>
    <dbReference type="NCBI Taxonomy" id="34613"/>
    <lineage>
        <taxon>Eukaryota</taxon>
        <taxon>Metazoa</taxon>
        <taxon>Ecdysozoa</taxon>
        <taxon>Arthropoda</taxon>
        <taxon>Chelicerata</taxon>
        <taxon>Arachnida</taxon>
        <taxon>Acari</taxon>
        <taxon>Parasitiformes</taxon>
        <taxon>Ixodida</taxon>
        <taxon>Ixodoidea</taxon>
        <taxon>Ixodidae</taxon>
        <taxon>Ixodinae</taxon>
        <taxon>Ixodes</taxon>
    </lineage>
</organism>
<reference evidence="2" key="1">
    <citation type="submission" date="2012-12" db="EMBL/GenBank/DDBJ databases">
        <title>Identification and characterization of a phenylalanine ammonia-lyase gene family in Isatis indigotica Fort.</title>
        <authorList>
            <person name="Liu Q."/>
            <person name="Chen J."/>
            <person name="Zhou X."/>
            <person name="Di P."/>
            <person name="Xiao Y."/>
            <person name="Xuan H."/>
            <person name="Zhang L."/>
            <person name="Chen W."/>
        </authorList>
    </citation>
    <scope>NUCLEOTIDE SEQUENCE</scope>
    <source>
        <tissue evidence="2">Salivary gland</tissue>
    </source>
</reference>
<name>A0A0K8R9S8_IXORI</name>
<protein>
    <submittedName>
        <fullName evidence="2">Putative cytotoxin-like protein</fullName>
    </submittedName>
</protein>
<evidence type="ECO:0000313" key="2">
    <source>
        <dbReference type="EMBL" id="JAA67900.1"/>
    </source>
</evidence>
<dbReference type="AlphaFoldDB" id="A0A0K8R9S8"/>
<feature type="chain" id="PRO_5005517020" evidence="1">
    <location>
        <begin position="23"/>
        <end position="147"/>
    </location>
</feature>
<evidence type="ECO:0000256" key="1">
    <source>
        <dbReference type="SAM" id="SignalP"/>
    </source>
</evidence>
<feature type="signal peptide" evidence="1">
    <location>
        <begin position="1"/>
        <end position="22"/>
    </location>
</feature>
<dbReference type="SUPFAM" id="SSF56973">
    <property type="entry name" value="Aerolisin/ETX pore-forming domain"/>
    <property type="match status" value="1"/>
</dbReference>
<dbReference type="EMBL" id="GADI01005908">
    <property type="protein sequence ID" value="JAA67900.1"/>
    <property type="molecule type" value="mRNA"/>
</dbReference>
<keyword evidence="1" id="KW-0732">Signal</keyword>
<accession>A0A0K8R9S8</accession>
<proteinExistence type="evidence at transcript level"/>
<sequence>MALSLQLHLLLLVLIPIQQCGGGLIDFEDIVYRFLLRNCSIDERLVTYYLVGDTERRGSDPVKDHDHYPPVTMEVGPVSYGEAQVHLLQLSAVYAQIFHNNQSDMVGKAHISEEVQHEDEYMWTVTKGLEFTTKVQVTSNKTLPTKY</sequence>